<feature type="region of interest" description="Disordered" evidence="7">
    <location>
        <begin position="129"/>
        <end position="191"/>
    </location>
</feature>
<dbReference type="PROSITE" id="PS50809">
    <property type="entry name" value="DM_2"/>
    <property type="match status" value="1"/>
</dbReference>
<evidence type="ECO:0000256" key="2">
    <source>
        <dbReference type="ARBA" id="ARBA00022723"/>
    </source>
</evidence>
<dbReference type="PANTHER" id="PTHR12322">
    <property type="entry name" value="DOUBLESEX AND MAB-3 RELATED TRANSCRIPTION FACTOR DMRT"/>
    <property type="match status" value="1"/>
</dbReference>
<feature type="domain" description="CUE" evidence="9">
    <location>
        <begin position="190"/>
        <end position="233"/>
    </location>
</feature>
<organism evidence="10 11">
    <name type="scientific">Silurus meridionalis</name>
    <name type="common">Southern catfish</name>
    <name type="synonym">Silurus soldatovi meridionalis</name>
    <dbReference type="NCBI Taxonomy" id="175797"/>
    <lineage>
        <taxon>Eukaryota</taxon>
        <taxon>Metazoa</taxon>
        <taxon>Chordata</taxon>
        <taxon>Craniata</taxon>
        <taxon>Vertebrata</taxon>
        <taxon>Euteleostomi</taxon>
        <taxon>Actinopterygii</taxon>
        <taxon>Neopterygii</taxon>
        <taxon>Teleostei</taxon>
        <taxon>Ostariophysi</taxon>
        <taxon>Siluriformes</taxon>
        <taxon>Siluridae</taxon>
        <taxon>Silurus</taxon>
    </lineage>
</organism>
<evidence type="ECO:0000256" key="3">
    <source>
        <dbReference type="ARBA" id="ARBA00022833"/>
    </source>
</evidence>
<gene>
    <name evidence="10" type="ORF">HF521_015273</name>
</gene>
<dbReference type="Gene3D" id="4.10.1040.10">
    <property type="entry name" value="DM DNA-binding domain"/>
    <property type="match status" value="1"/>
</dbReference>
<keyword evidence="3 6" id="KW-0862">Zinc</keyword>
<dbReference type="SUPFAM" id="SSF46934">
    <property type="entry name" value="UBA-like"/>
    <property type="match status" value="1"/>
</dbReference>
<dbReference type="AlphaFoldDB" id="A0A8T0A6S1"/>
<evidence type="ECO:0000259" key="8">
    <source>
        <dbReference type="PROSITE" id="PS50809"/>
    </source>
</evidence>
<evidence type="ECO:0000259" key="9">
    <source>
        <dbReference type="PROSITE" id="PS51140"/>
    </source>
</evidence>
<dbReference type="InterPro" id="IPR001275">
    <property type="entry name" value="DM_DNA-bd"/>
</dbReference>
<dbReference type="Pfam" id="PF03474">
    <property type="entry name" value="DMA"/>
    <property type="match status" value="1"/>
</dbReference>
<dbReference type="Proteomes" id="UP000606274">
    <property type="component" value="Unassembled WGS sequence"/>
</dbReference>
<dbReference type="InterPro" id="IPR005173">
    <property type="entry name" value="DMA"/>
</dbReference>
<evidence type="ECO:0000256" key="4">
    <source>
        <dbReference type="ARBA" id="ARBA00023125"/>
    </source>
</evidence>
<proteinExistence type="inferred from homology"/>
<evidence type="ECO:0000313" key="11">
    <source>
        <dbReference type="Proteomes" id="UP000606274"/>
    </source>
</evidence>
<keyword evidence="2 6" id="KW-0479">Metal-binding</keyword>
<dbReference type="SMART" id="SM00301">
    <property type="entry name" value="DM"/>
    <property type="match status" value="1"/>
</dbReference>
<comment type="caution">
    <text evidence="10">The sequence shown here is derived from an EMBL/GenBank/DDBJ whole genome shotgun (WGS) entry which is preliminary data.</text>
</comment>
<dbReference type="InterPro" id="IPR026607">
    <property type="entry name" value="DMRT"/>
</dbReference>
<dbReference type="InterPro" id="IPR003892">
    <property type="entry name" value="CUE"/>
</dbReference>
<dbReference type="SUPFAM" id="SSF82927">
    <property type="entry name" value="Cysteine-rich DNA binding domain, (DM domain)"/>
    <property type="match status" value="1"/>
</dbReference>
<dbReference type="InterPro" id="IPR009060">
    <property type="entry name" value="UBA-like_sf"/>
</dbReference>
<keyword evidence="5 6" id="KW-0539">Nucleus</keyword>
<name>A0A8T0A6S1_SILME</name>
<dbReference type="PROSITE" id="PS40000">
    <property type="entry name" value="DM_1"/>
    <property type="match status" value="1"/>
</dbReference>
<feature type="domain" description="DM" evidence="8">
    <location>
        <begin position="32"/>
        <end position="79"/>
    </location>
</feature>
<dbReference type="PROSITE" id="PS51140">
    <property type="entry name" value="CUE"/>
    <property type="match status" value="1"/>
</dbReference>
<dbReference type="PANTHER" id="PTHR12322:SF71">
    <property type="entry name" value="DOUBLESEX- AND MAB-3-RELATED TRANSCRIPTION FACTOR A1"/>
    <property type="match status" value="1"/>
</dbReference>
<dbReference type="GO" id="GO:0007548">
    <property type="term" value="P:sex differentiation"/>
    <property type="evidence" value="ECO:0007669"/>
    <property type="project" value="TreeGrafter"/>
</dbReference>
<reference evidence="10" key="1">
    <citation type="submission" date="2020-08" db="EMBL/GenBank/DDBJ databases">
        <title>Chromosome-level assembly of Southern catfish (Silurus meridionalis) provides insights into visual adaptation to the nocturnal and benthic lifestyles.</title>
        <authorList>
            <person name="Zhang Y."/>
            <person name="Wang D."/>
            <person name="Peng Z."/>
        </authorList>
    </citation>
    <scope>NUCLEOTIDE SEQUENCE</scope>
    <source>
        <strain evidence="10">SWU-2019-XX</strain>
        <tissue evidence="10">Muscle</tissue>
    </source>
</reference>
<dbReference type="EMBL" id="JABFDY010000028">
    <property type="protein sequence ID" value="KAF7686880.1"/>
    <property type="molecule type" value="Genomic_DNA"/>
</dbReference>
<evidence type="ECO:0000256" key="5">
    <source>
        <dbReference type="ARBA" id="ARBA00023242"/>
    </source>
</evidence>
<keyword evidence="4 6" id="KW-0238">DNA-binding</keyword>
<dbReference type="Pfam" id="PF20624">
    <property type="entry name" value="DMRT5_DMB"/>
    <property type="match status" value="1"/>
</dbReference>
<evidence type="ECO:0000313" key="10">
    <source>
        <dbReference type="EMBL" id="KAF7686880.1"/>
    </source>
</evidence>
<dbReference type="FunFam" id="4.10.1040.10:FF:000001">
    <property type="entry name" value="doublesex- and mab-3-related transcription factor 1"/>
    <property type="match status" value="1"/>
</dbReference>
<dbReference type="Pfam" id="PF00751">
    <property type="entry name" value="DM"/>
    <property type="match status" value="1"/>
</dbReference>
<dbReference type="GO" id="GO:0046872">
    <property type="term" value="F:metal ion binding"/>
    <property type="evidence" value="ECO:0007669"/>
    <property type="project" value="UniProtKB-KW"/>
</dbReference>
<evidence type="ECO:0000256" key="7">
    <source>
        <dbReference type="SAM" id="MobiDB-lite"/>
    </source>
</evidence>
<dbReference type="InterPro" id="IPR036407">
    <property type="entry name" value="DM_DNA-bd_sf"/>
</dbReference>
<comment type="subcellular location">
    <subcellularLocation>
        <location evidence="6">Nucleus</location>
    </subcellularLocation>
</comment>
<feature type="DNA-binding region" description="DM" evidence="6">
    <location>
        <begin position="32"/>
        <end position="79"/>
    </location>
</feature>
<dbReference type="GO" id="GO:0000978">
    <property type="term" value="F:RNA polymerase II cis-regulatory region sequence-specific DNA binding"/>
    <property type="evidence" value="ECO:0007669"/>
    <property type="project" value="TreeGrafter"/>
</dbReference>
<dbReference type="InterPro" id="IPR046472">
    <property type="entry name" value="DMRT5_1_DMB_dom"/>
</dbReference>
<dbReference type="GO" id="GO:0043130">
    <property type="term" value="F:ubiquitin binding"/>
    <property type="evidence" value="ECO:0007669"/>
    <property type="project" value="InterPro"/>
</dbReference>
<evidence type="ECO:0000256" key="1">
    <source>
        <dbReference type="ARBA" id="ARBA00006834"/>
    </source>
</evidence>
<accession>A0A8T0A6S1</accession>
<keyword evidence="11" id="KW-1185">Reference proteome</keyword>
<evidence type="ECO:0000256" key="6">
    <source>
        <dbReference type="PROSITE-ProRule" id="PRU00070"/>
    </source>
</evidence>
<protein>
    <submittedName>
        <fullName evidence="10">Uncharacterized protein</fullName>
    </submittedName>
</protein>
<feature type="compositionally biased region" description="Low complexity" evidence="7">
    <location>
        <begin position="153"/>
        <end position="168"/>
    </location>
</feature>
<sequence>MDGALPTLHAPLLLRAPRLLERAQYPARSPKCARCRNHGVVSALKGHKRFCRWRDCACAKCALIAERQRVMAAQVALRRQQAHEESEARQMQILYTGSSLMDRGANTPGLHPAFTTEHRKNVAKIDLDPEVSPTEPLQLGGNQSPRFDELSDRTTSPRSLSSSDLESGSESDKPKVETCGDMARPVSSAREREPAQVLMKIFPQVKPDVLESALSACTGDIVKTIELLLTSKEGRYADESDSSLTENIVAAQKPHTLHLPTSKSAFSPLQSSAGVKPLGNDGFYGLGPCFGFNPLRVAYSGSGSTLPSFISPYLTSGLLPAVPLHSPVDYSFPTMIRDLAYQNKDTQHRVSLLRTAEVINTVNFVF</sequence>
<dbReference type="GO" id="GO:0005634">
    <property type="term" value="C:nucleus"/>
    <property type="evidence" value="ECO:0007669"/>
    <property type="project" value="UniProtKB-SubCell"/>
</dbReference>
<dbReference type="GO" id="GO:0000981">
    <property type="term" value="F:DNA-binding transcription factor activity, RNA polymerase II-specific"/>
    <property type="evidence" value="ECO:0007669"/>
    <property type="project" value="TreeGrafter"/>
</dbReference>
<comment type="similarity">
    <text evidence="1">Belongs to the DMRT family.</text>
</comment>